<feature type="region of interest" description="Disordered" evidence="1">
    <location>
        <begin position="275"/>
        <end position="339"/>
    </location>
</feature>
<gene>
    <name evidence="2" type="ORF">HMPREF0620_1197</name>
</gene>
<name>E6K0B9_PARDN</name>
<sequence>MGQEPNIEENEEVRQQDPQELARRVALEAAERQEDVGPFLTARDMGENVFDYRFVSDIKGYEGWQWSVTLYHDPELGSWTVDEASLLPTDQSLLAPDWIPWKDRIKPEDLSPTDVLGTQADDPRMEDGLGSGEVSEEEGDQASGQAESQVSDQEEDRAEAVESFMLSRRHVMTAQAREETAHRWYNGPHGPKSLSTQAAEGNVCETCAFFIPLQGQLGSMFGVCANKWSQDDGRVVSLDHGCGGHSEIEPPEPTELWVQSDLRLDDSTDIEVVPQVRRDENDEVEIIEESETEDEDSQNQSEESQDETSTETVGEASSEKTDDSAADDETNASSSKTEA</sequence>
<proteinExistence type="predicted"/>
<dbReference type="Proteomes" id="UP000004946">
    <property type="component" value="Chromosome"/>
</dbReference>
<dbReference type="EMBL" id="AEON01000001">
    <property type="protein sequence ID" value="EFT84192.1"/>
    <property type="molecule type" value="Genomic_DNA"/>
</dbReference>
<reference evidence="2 3" key="1">
    <citation type="submission" date="2010-12" db="EMBL/GenBank/DDBJ databases">
        <authorList>
            <person name="Muzny D."/>
            <person name="Qin X."/>
            <person name="Buhay C."/>
            <person name="Dugan-Rocha S."/>
            <person name="Ding Y."/>
            <person name="Chen G."/>
            <person name="Hawes A."/>
            <person name="Holder M."/>
            <person name="Jhangiani S."/>
            <person name="Johnson A."/>
            <person name="Khan Z."/>
            <person name="Li Z."/>
            <person name="Liu W."/>
            <person name="Liu X."/>
            <person name="Perez L."/>
            <person name="Shen H."/>
            <person name="Wang Q."/>
            <person name="Watt J."/>
            <person name="Xi L."/>
            <person name="Xin Y."/>
            <person name="Zhou J."/>
            <person name="Deng J."/>
            <person name="Jiang H."/>
            <person name="Liu Y."/>
            <person name="Qu J."/>
            <person name="Song X.-Z."/>
            <person name="Zhang L."/>
            <person name="Villasana D."/>
            <person name="Johnson A."/>
            <person name="Liu J."/>
            <person name="Liyanage D."/>
            <person name="Lorensuhewa L."/>
            <person name="Robinson T."/>
            <person name="Song A."/>
            <person name="Song B.-B."/>
            <person name="Dinh H."/>
            <person name="Thornton R."/>
            <person name="Coyle M."/>
            <person name="Francisco L."/>
            <person name="Jackson L."/>
            <person name="Javaid M."/>
            <person name="Korchina V."/>
            <person name="Kovar C."/>
            <person name="Mata R."/>
            <person name="Mathew T."/>
            <person name="Ngo R."/>
            <person name="Nguyen L."/>
            <person name="Nguyen N."/>
            <person name="Okwuonu G."/>
            <person name="Ongeri F."/>
            <person name="Pham C."/>
            <person name="Simmons D."/>
            <person name="Wilczek-Boney K."/>
            <person name="Hale W."/>
            <person name="Jakkamsetti A."/>
            <person name="Pham P."/>
            <person name="Ruth R."/>
            <person name="San Lucas F."/>
            <person name="Warren J."/>
            <person name="Zhang J."/>
            <person name="Zhao Z."/>
            <person name="Zhou C."/>
            <person name="Zhu D."/>
            <person name="Lee S."/>
            <person name="Bess C."/>
            <person name="Blankenburg K."/>
            <person name="Forbes L."/>
            <person name="Fu Q."/>
            <person name="Gubbala S."/>
            <person name="Hirani K."/>
            <person name="Jayaseelan J.C."/>
            <person name="Lara F."/>
            <person name="Munidasa M."/>
            <person name="Palculict T."/>
            <person name="Patil S."/>
            <person name="Pu L.-L."/>
            <person name="Saada N."/>
            <person name="Tang L."/>
            <person name="Weissenberger G."/>
            <person name="Zhu Y."/>
            <person name="Hemphill L."/>
            <person name="Shang Y."/>
            <person name="Youmans B."/>
            <person name="Ayvaz T."/>
            <person name="Ross M."/>
            <person name="Santibanez J."/>
            <person name="Aqrawi P."/>
            <person name="Gross S."/>
            <person name="Joshi V."/>
            <person name="Fowler G."/>
            <person name="Nazareth L."/>
            <person name="Reid J."/>
            <person name="Worley K."/>
            <person name="Petrosino J."/>
            <person name="Highlander S."/>
            <person name="Gibbs R."/>
        </authorList>
    </citation>
    <scope>NUCLEOTIDE SEQUENCE [LARGE SCALE GENOMIC DNA]</scope>
    <source>
        <strain evidence="2 3">DSM 10105</strain>
    </source>
</reference>
<accession>E6K0B9</accession>
<dbReference type="PATRIC" id="fig|864564.6.peg.516"/>
<dbReference type="Pfam" id="PF11228">
    <property type="entry name" value="DUF3027"/>
    <property type="match status" value="1"/>
</dbReference>
<protein>
    <recommendedName>
        <fullName evidence="4">DUF3027 domain-containing protein</fullName>
    </recommendedName>
</protein>
<organism evidence="2 3">
    <name type="scientific">Parascardovia denticolens DSM 10105 = JCM 12538</name>
    <dbReference type="NCBI Taxonomy" id="864564"/>
    <lineage>
        <taxon>Bacteria</taxon>
        <taxon>Bacillati</taxon>
        <taxon>Actinomycetota</taxon>
        <taxon>Actinomycetes</taxon>
        <taxon>Bifidobacteriales</taxon>
        <taxon>Bifidobacteriaceae</taxon>
        <taxon>Parascardovia</taxon>
    </lineage>
</organism>
<dbReference type="RefSeq" id="WP_006289836.1">
    <property type="nucleotide sequence ID" value="NZ_AP012333.1"/>
</dbReference>
<feature type="compositionally biased region" description="Polar residues" evidence="1">
    <location>
        <begin position="142"/>
        <end position="151"/>
    </location>
</feature>
<dbReference type="AlphaFoldDB" id="E6K0B9"/>
<dbReference type="eggNOG" id="ENOG502ZBU7">
    <property type="taxonomic scope" value="Bacteria"/>
</dbReference>
<feature type="compositionally biased region" description="Acidic residues" evidence="1">
    <location>
        <begin position="281"/>
        <end position="309"/>
    </location>
</feature>
<evidence type="ECO:0000256" key="1">
    <source>
        <dbReference type="SAM" id="MobiDB-lite"/>
    </source>
</evidence>
<dbReference type="KEGG" id="pdo:PSDT_0470"/>
<dbReference type="InterPro" id="IPR021391">
    <property type="entry name" value="DUF3027"/>
</dbReference>
<comment type="caution">
    <text evidence="2">The sequence shown here is derived from an EMBL/GenBank/DDBJ whole genome shotgun (WGS) entry which is preliminary data.</text>
</comment>
<keyword evidence="3" id="KW-1185">Reference proteome</keyword>
<dbReference type="HOGENOM" id="CLU_035969_0_0_11"/>
<evidence type="ECO:0000313" key="3">
    <source>
        <dbReference type="Proteomes" id="UP000004946"/>
    </source>
</evidence>
<evidence type="ECO:0000313" key="2">
    <source>
        <dbReference type="EMBL" id="EFT84192.1"/>
    </source>
</evidence>
<feature type="region of interest" description="Disordered" evidence="1">
    <location>
        <begin position="104"/>
        <end position="159"/>
    </location>
</feature>
<evidence type="ECO:0008006" key="4">
    <source>
        <dbReference type="Google" id="ProtNLM"/>
    </source>
</evidence>